<comment type="caution">
    <text evidence="7">The sequence shown here is derived from an EMBL/GenBank/DDBJ whole genome shotgun (WGS) entry which is preliminary data.</text>
</comment>
<dbReference type="InterPro" id="IPR005378">
    <property type="entry name" value="Vps35"/>
</dbReference>
<organism evidence="7 8">
    <name type="scientific">Rhodosorus marinus</name>
    <dbReference type="NCBI Taxonomy" id="101924"/>
    <lineage>
        <taxon>Eukaryota</taxon>
        <taxon>Rhodophyta</taxon>
        <taxon>Stylonematophyceae</taxon>
        <taxon>Stylonematales</taxon>
        <taxon>Stylonemataceae</taxon>
        <taxon>Rhodosorus</taxon>
    </lineage>
</organism>
<dbReference type="PANTHER" id="PTHR11099">
    <property type="entry name" value="VACUOLAR SORTING PROTEIN 35"/>
    <property type="match status" value="1"/>
</dbReference>
<feature type="region of interest" description="Disordered" evidence="6">
    <location>
        <begin position="605"/>
        <end position="627"/>
    </location>
</feature>
<evidence type="ECO:0000256" key="3">
    <source>
        <dbReference type="ARBA" id="ARBA00022448"/>
    </source>
</evidence>
<evidence type="ECO:0000256" key="2">
    <source>
        <dbReference type="ARBA" id="ARBA00006536"/>
    </source>
</evidence>
<protein>
    <submittedName>
        <fullName evidence="7">Uncharacterized protein</fullName>
    </submittedName>
</protein>
<keyword evidence="8" id="KW-1185">Reference proteome</keyword>
<evidence type="ECO:0000256" key="6">
    <source>
        <dbReference type="SAM" id="MobiDB-lite"/>
    </source>
</evidence>
<evidence type="ECO:0000313" key="7">
    <source>
        <dbReference type="EMBL" id="KAJ8902331.1"/>
    </source>
</evidence>
<sequence>MAIFDAIGTTLSGMFDSHGDDRGADSFVNDNPRGEVGLEISHGMSSAAAGVSLSPYEEEKALCKRLRSAERMLDDLKPAAESLSRDHDDEDKLDLFIRKLSDIAGQLAAEETSGFSVKSYFTLHEFVSAGLELYAEPAMRSLLKHEASLEGLTRKVLCLECLQSRLYCLYLVLCSHVQERGRIAVFTEYLKYAAGVQHPIRGFFLRWWMAKLFQNCLQTRAQLVNATSQEFSSAGPPASPKTNRGGDRHKELTRLVLTCFNEMLILEKRIPRDDESDGVLLPMFRLVVDVLALLPELEDGIYTAQVFPSLVSGILAYDSPRRQQSLTMMVLESISSKCHVQVLDETFQFLFALHTETDTMALLRVFMDRVVELPKHVSSGELVMGVYAQAFDVLKKHLDKLTSPRSYDYHLPEILSVFERFVRFTILVHPRDSARFGEVLSLCRTGILNMWKESEDEESYGTDFGYESTDSSSGKSTEGRVRCDLEAERVLKGLLAEVVDHWGNISIVTTVESFSELPSFLSRTSQIELGVQLLEVTRSFAPCVRTDEEFDSLISVMSCLIELPELTGMSSGGGLELPFRHLFFSPLLKEPEDYDAGALSEEQFSHSENVDGGTSSEDAVATSSRESTHEIDVIEKVQPQIARLVFLLDAESAIEQLHLIELLKAELDKGGSSRATVTLPPLVFCLTRLALVRTSVIGSGFAEGCMMLASAVVEPLGDVDPRLALQLYSMIAEASAACELAGDSITSITLRRALALYENGLVSSRDRLALLLGLMGACIGCGKNLERENYASISSTLMKHCGRLLTFADQSMALCSAAEMFISGPCPDYQLVQECLDKAVQAASLEFSKASRALLLTDVLMRSSSMFARSCQAINAKRVADLHRTIRSLLDEIEDKDEELWVLLAESRLRRLEELVDTIPDASKTFVPMLLPPLQGE</sequence>
<dbReference type="AlphaFoldDB" id="A0AAV8UIK0"/>
<feature type="compositionally biased region" description="Polar residues" evidence="6">
    <location>
        <begin position="612"/>
        <end position="625"/>
    </location>
</feature>
<accession>A0AAV8UIK0</accession>
<evidence type="ECO:0000256" key="4">
    <source>
        <dbReference type="ARBA" id="ARBA00022927"/>
    </source>
</evidence>
<comment type="similarity">
    <text evidence="2">Belongs to the VPS35 family.</text>
</comment>
<dbReference type="Proteomes" id="UP001157974">
    <property type="component" value="Unassembled WGS sequence"/>
</dbReference>
<dbReference type="PANTHER" id="PTHR11099:SF0">
    <property type="entry name" value="VACUOLAR PROTEIN SORTING-ASSOCIATED PROTEIN 35"/>
    <property type="match status" value="1"/>
</dbReference>
<dbReference type="Gene3D" id="1.25.40.660">
    <property type="entry name" value="Vacuolar protein sorting-associated protein 35, helical subcomplex Vps35-C"/>
    <property type="match status" value="1"/>
</dbReference>
<keyword evidence="3" id="KW-0813">Transport</keyword>
<evidence type="ECO:0000313" key="8">
    <source>
        <dbReference type="Proteomes" id="UP001157974"/>
    </source>
</evidence>
<proteinExistence type="inferred from homology"/>
<evidence type="ECO:0000256" key="5">
    <source>
        <dbReference type="ARBA" id="ARBA00023136"/>
    </source>
</evidence>
<dbReference type="GO" id="GO:0005770">
    <property type="term" value="C:late endosome"/>
    <property type="evidence" value="ECO:0007669"/>
    <property type="project" value="TreeGrafter"/>
</dbReference>
<evidence type="ECO:0000256" key="1">
    <source>
        <dbReference type="ARBA" id="ARBA00004170"/>
    </source>
</evidence>
<name>A0AAV8UIK0_9RHOD</name>
<dbReference type="GO" id="GO:0005829">
    <property type="term" value="C:cytosol"/>
    <property type="evidence" value="ECO:0007669"/>
    <property type="project" value="GOC"/>
</dbReference>
<dbReference type="InterPro" id="IPR042491">
    <property type="entry name" value="Vps35_C"/>
</dbReference>
<keyword evidence="5" id="KW-0472">Membrane</keyword>
<dbReference type="EMBL" id="JAMWBK010000009">
    <property type="protein sequence ID" value="KAJ8902331.1"/>
    <property type="molecule type" value="Genomic_DNA"/>
</dbReference>
<dbReference type="GO" id="GO:0006886">
    <property type="term" value="P:intracellular protein transport"/>
    <property type="evidence" value="ECO:0007669"/>
    <property type="project" value="TreeGrafter"/>
</dbReference>
<comment type="subcellular location">
    <subcellularLocation>
        <location evidence="1">Membrane</location>
        <topology evidence="1">Peripheral membrane protein</topology>
    </subcellularLocation>
</comment>
<dbReference type="Pfam" id="PF03635">
    <property type="entry name" value="Vps35"/>
    <property type="match status" value="1"/>
</dbReference>
<dbReference type="GO" id="GO:0030906">
    <property type="term" value="C:retromer, cargo-selective complex"/>
    <property type="evidence" value="ECO:0007669"/>
    <property type="project" value="InterPro"/>
</dbReference>
<reference evidence="7 8" key="1">
    <citation type="journal article" date="2023" name="Nat. Commun.">
        <title>Origin of minicircular mitochondrial genomes in red algae.</title>
        <authorList>
            <person name="Lee Y."/>
            <person name="Cho C.H."/>
            <person name="Lee Y.M."/>
            <person name="Park S.I."/>
            <person name="Yang J.H."/>
            <person name="West J.A."/>
            <person name="Bhattacharya D."/>
            <person name="Yoon H.S."/>
        </authorList>
    </citation>
    <scope>NUCLEOTIDE SEQUENCE [LARGE SCALE GENOMIC DNA]</scope>
    <source>
        <strain evidence="7 8">CCMP1338</strain>
        <tissue evidence="7">Whole cell</tissue>
    </source>
</reference>
<dbReference type="GO" id="GO:0042147">
    <property type="term" value="P:retrograde transport, endosome to Golgi"/>
    <property type="evidence" value="ECO:0007669"/>
    <property type="project" value="InterPro"/>
</dbReference>
<keyword evidence="4" id="KW-0653">Protein transport</keyword>
<gene>
    <name evidence="7" type="ORF">NDN08_006738</name>
</gene>